<dbReference type="Pfam" id="PF13591">
    <property type="entry name" value="MerR_2"/>
    <property type="match status" value="1"/>
</dbReference>
<reference evidence="1 2" key="1">
    <citation type="submission" date="2017-05" db="EMBL/GenBank/DDBJ databases">
        <authorList>
            <person name="Song R."/>
            <person name="Chenine A.L."/>
            <person name="Ruprecht R.M."/>
        </authorList>
    </citation>
    <scope>NUCLEOTIDE SEQUENCE [LARGE SCALE GENOMIC DNA]</scope>
    <source>
        <strain evidence="1 2">CECT 8489</strain>
    </source>
</reference>
<dbReference type="OrthoDB" id="9799091at2"/>
<name>A0A238IVM3_9RHOB</name>
<dbReference type="EMBL" id="FXXQ01000001">
    <property type="protein sequence ID" value="SMX21935.1"/>
    <property type="molecule type" value="Genomic_DNA"/>
</dbReference>
<gene>
    <name evidence="1" type="ORF">BOA8489_00022</name>
</gene>
<proteinExistence type="predicted"/>
<evidence type="ECO:0000313" key="2">
    <source>
        <dbReference type="Proteomes" id="UP000201838"/>
    </source>
</evidence>
<dbReference type="RefSeq" id="WP_093971961.1">
    <property type="nucleotide sequence ID" value="NZ_FXXQ01000001.1"/>
</dbReference>
<keyword evidence="2" id="KW-1185">Reference proteome</keyword>
<dbReference type="AlphaFoldDB" id="A0A238IVM3"/>
<organism evidence="1 2">
    <name type="scientific">Boseongicola aestuarii</name>
    <dbReference type="NCBI Taxonomy" id="1470561"/>
    <lineage>
        <taxon>Bacteria</taxon>
        <taxon>Pseudomonadati</taxon>
        <taxon>Pseudomonadota</taxon>
        <taxon>Alphaproteobacteria</taxon>
        <taxon>Rhodobacterales</taxon>
        <taxon>Paracoccaceae</taxon>
        <taxon>Boseongicola</taxon>
    </lineage>
</organism>
<protein>
    <submittedName>
        <fullName evidence="1">Chaperone-modulator protein CbpM</fullName>
    </submittedName>
</protein>
<evidence type="ECO:0000313" key="1">
    <source>
        <dbReference type="EMBL" id="SMX21935.1"/>
    </source>
</evidence>
<accession>A0A238IVM3</accession>
<dbReference type="Proteomes" id="UP000201838">
    <property type="component" value="Unassembled WGS sequence"/>
</dbReference>
<sequence>MKIAKQDVEIVDVMTLSELGRFCRTDEDWVVELVQHGVLEPQARTGQEWTFHSVQIARAKKARRLNRDLGINPAGVAVILDLLDERDALRRRLAWFDER</sequence>
<dbReference type="Gene3D" id="1.10.1660.10">
    <property type="match status" value="1"/>
</dbReference>